<feature type="domain" description="DUF7330" evidence="2">
    <location>
        <begin position="59"/>
        <end position="248"/>
    </location>
</feature>
<dbReference type="OrthoDB" id="5289249at2759"/>
<evidence type="ECO:0000313" key="3">
    <source>
        <dbReference type="EMBL" id="GLB38964.1"/>
    </source>
</evidence>
<reference evidence="3" key="1">
    <citation type="submission" date="2022-07" db="EMBL/GenBank/DDBJ databases">
        <title>The genome of Lyophyllum shimeji provides insight into the initial evolution of ectomycorrhizal fungal genome.</title>
        <authorList>
            <person name="Kobayashi Y."/>
            <person name="Shibata T."/>
            <person name="Hirakawa H."/>
            <person name="Shigenobu S."/>
            <person name="Nishiyama T."/>
            <person name="Yamada A."/>
            <person name="Hasebe M."/>
            <person name="Kawaguchi M."/>
        </authorList>
    </citation>
    <scope>NUCLEOTIDE SEQUENCE</scope>
    <source>
        <strain evidence="3">AT787</strain>
    </source>
</reference>
<comment type="caution">
    <text evidence="3">The sequence shown here is derived from an EMBL/GenBank/DDBJ whole genome shotgun (WGS) entry which is preliminary data.</text>
</comment>
<proteinExistence type="predicted"/>
<accession>A0A9P3UL84</accession>
<keyword evidence="4" id="KW-1185">Reference proteome</keyword>
<evidence type="ECO:0000313" key="4">
    <source>
        <dbReference type="Proteomes" id="UP001063166"/>
    </source>
</evidence>
<sequence length="266" mass="28986">MIIVPTDKDTKAAETASPVGTVVDDPPDDPPPTYTALSPPGAVGETSAPPKLPPVKPSNYISIHRSNGSVKSAWVLDPSLTIPASLLPPLSPEETEETRRNFNLKATNGTIEADISFAPYDYTRESKQATRKRATLYINGSNGSITTKLHTPSAPRLPFYLNIFAQNGAVQLHIPRSFHGLLVIKAANGSTKFSPETTVHLTTFSEVDRTRRCFIGDYSELTDGEEWQGDEVVVEARNGGVKVQYDDEVLEKGERKSGFFGRLFGL</sequence>
<evidence type="ECO:0000256" key="1">
    <source>
        <dbReference type="SAM" id="MobiDB-lite"/>
    </source>
</evidence>
<dbReference type="Proteomes" id="UP001063166">
    <property type="component" value="Unassembled WGS sequence"/>
</dbReference>
<feature type="compositionally biased region" description="Basic and acidic residues" evidence="1">
    <location>
        <begin position="1"/>
        <end position="12"/>
    </location>
</feature>
<dbReference type="Pfam" id="PF24016">
    <property type="entry name" value="DUF7330"/>
    <property type="match status" value="1"/>
</dbReference>
<feature type="region of interest" description="Disordered" evidence="1">
    <location>
        <begin position="1"/>
        <end position="54"/>
    </location>
</feature>
<protein>
    <recommendedName>
        <fullName evidence="2">DUF7330 domain-containing protein</fullName>
    </recommendedName>
</protein>
<dbReference type="AlphaFoldDB" id="A0A9P3UL84"/>
<evidence type="ECO:0000259" key="2">
    <source>
        <dbReference type="Pfam" id="PF24016"/>
    </source>
</evidence>
<organism evidence="3 4">
    <name type="scientific">Lyophyllum shimeji</name>
    <name type="common">Hon-shimeji</name>
    <name type="synonym">Tricholoma shimeji</name>
    <dbReference type="NCBI Taxonomy" id="47721"/>
    <lineage>
        <taxon>Eukaryota</taxon>
        <taxon>Fungi</taxon>
        <taxon>Dikarya</taxon>
        <taxon>Basidiomycota</taxon>
        <taxon>Agaricomycotina</taxon>
        <taxon>Agaricomycetes</taxon>
        <taxon>Agaricomycetidae</taxon>
        <taxon>Agaricales</taxon>
        <taxon>Tricholomatineae</taxon>
        <taxon>Lyophyllaceae</taxon>
        <taxon>Lyophyllum</taxon>
    </lineage>
</organism>
<gene>
    <name evidence="3" type="ORF">LshimejAT787_0601260</name>
</gene>
<name>A0A9P3UL84_LYOSH</name>
<dbReference type="InterPro" id="IPR055754">
    <property type="entry name" value="DUF7330"/>
</dbReference>
<dbReference type="EMBL" id="BRPK01000006">
    <property type="protein sequence ID" value="GLB38964.1"/>
    <property type="molecule type" value="Genomic_DNA"/>
</dbReference>